<keyword evidence="2" id="KW-1185">Reference proteome</keyword>
<protein>
    <submittedName>
        <fullName evidence="1">Uncharacterized protein</fullName>
    </submittedName>
</protein>
<gene>
    <name evidence="1" type="ORF">NBG84_10445</name>
</gene>
<name>A0ABT0UJT6_9ACTN</name>
<proteinExistence type="predicted"/>
<reference evidence="1" key="1">
    <citation type="submission" date="2022-06" db="EMBL/GenBank/DDBJ databases">
        <title>Genome public.</title>
        <authorList>
            <person name="Sun Q."/>
        </authorList>
    </citation>
    <scope>NUCLEOTIDE SEQUENCE</scope>
    <source>
        <strain evidence="1">CWNU-1</strain>
    </source>
</reference>
<dbReference type="Proteomes" id="UP001431429">
    <property type="component" value="Unassembled WGS sequence"/>
</dbReference>
<dbReference type="RefSeq" id="WP_250919046.1">
    <property type="nucleotide sequence ID" value="NZ_JAMQAW010000008.1"/>
</dbReference>
<organism evidence="1 2">
    <name type="scientific">Streptomyces albipurpureus</name>
    <dbReference type="NCBI Taxonomy" id="2897419"/>
    <lineage>
        <taxon>Bacteria</taxon>
        <taxon>Bacillati</taxon>
        <taxon>Actinomycetota</taxon>
        <taxon>Actinomycetes</taxon>
        <taxon>Kitasatosporales</taxon>
        <taxon>Streptomycetaceae</taxon>
        <taxon>Streptomyces</taxon>
    </lineage>
</organism>
<evidence type="ECO:0000313" key="2">
    <source>
        <dbReference type="Proteomes" id="UP001431429"/>
    </source>
</evidence>
<dbReference type="EMBL" id="JAMQAW010000008">
    <property type="protein sequence ID" value="MCM2388710.1"/>
    <property type="molecule type" value="Genomic_DNA"/>
</dbReference>
<evidence type="ECO:0000313" key="1">
    <source>
        <dbReference type="EMBL" id="MCM2388710.1"/>
    </source>
</evidence>
<accession>A0ABT0UJT6</accession>
<sequence length="160" mass="17321">MADFGNFAYWAEVIAEGPIAGSGEVARVVLGAFATPHVGRALRWLCVQAVRIANGLDPDPEVPWSGALICLEPVGGLELGDVSTQLRNWVADEDSRFAAYRQLRRGDPFTLTASDWAGRYALTVWPVIVPVSPFAGCDTSSPGVDLSDQPKRRAMFGFLR</sequence>
<comment type="caution">
    <text evidence="1">The sequence shown here is derived from an EMBL/GenBank/DDBJ whole genome shotgun (WGS) entry which is preliminary data.</text>
</comment>